<sequence length="201" mass="21554">MAEQSIWMQKVAANPGHSRWYIERFRSMARAGEDLAGEARMVDAMVPRGARILDAGCGPGRVGGYLAEVGHRVVGVDVDPALIEAAEQDHPGPRWLVGDLAELDLPARGIAEPFDVIVMAGNVMTFLAPGSHVRVLGRVRAHLGVSGRAVIGFGAGRGYEFKQFLADAAEAGLVPDLLLSTWDLRPFSDDADFLVAVLRVV</sequence>
<dbReference type="CDD" id="cd02440">
    <property type="entry name" value="AdoMet_MTases"/>
    <property type="match status" value="1"/>
</dbReference>
<dbReference type="Proteomes" id="UP000193387">
    <property type="component" value="Unassembled WGS sequence"/>
</dbReference>
<dbReference type="SUPFAM" id="SSF53335">
    <property type="entry name" value="S-adenosyl-L-methionine-dependent methyltransferases"/>
    <property type="match status" value="1"/>
</dbReference>
<feature type="domain" description="Methyltransferase" evidence="2">
    <location>
        <begin position="52"/>
        <end position="144"/>
    </location>
</feature>
<dbReference type="PANTHER" id="PTHR43861">
    <property type="entry name" value="TRANS-ACONITATE 2-METHYLTRANSFERASE-RELATED"/>
    <property type="match status" value="1"/>
</dbReference>
<dbReference type="EMBL" id="LQPR01000049">
    <property type="protein sequence ID" value="ORW69184.1"/>
    <property type="molecule type" value="Genomic_DNA"/>
</dbReference>
<keyword evidence="3" id="KW-0489">Methyltransferase</keyword>
<dbReference type="Gene3D" id="3.40.50.150">
    <property type="entry name" value="Vaccinia Virus protein VP39"/>
    <property type="match status" value="1"/>
</dbReference>
<dbReference type="RefSeq" id="WP_085257396.1">
    <property type="nucleotide sequence ID" value="NZ_AP022573.1"/>
</dbReference>
<dbReference type="GO" id="GO:0032259">
    <property type="term" value="P:methylation"/>
    <property type="evidence" value="ECO:0007669"/>
    <property type="project" value="UniProtKB-KW"/>
</dbReference>
<proteinExistence type="predicted"/>
<evidence type="ECO:0000313" key="3">
    <source>
        <dbReference type="EMBL" id="ORW69184.1"/>
    </source>
</evidence>
<dbReference type="AlphaFoldDB" id="A0AAJ3NN37"/>
<dbReference type="InterPro" id="IPR041698">
    <property type="entry name" value="Methyltransf_25"/>
</dbReference>
<protein>
    <submittedName>
        <fullName evidence="3">SAM-dependent methyltransferase</fullName>
    </submittedName>
</protein>
<accession>A0AAJ3NN37</accession>
<reference evidence="3 4" key="1">
    <citation type="submission" date="2016-01" db="EMBL/GenBank/DDBJ databases">
        <title>The new phylogeny of the genus Mycobacterium.</title>
        <authorList>
            <person name="Tarcisio F."/>
            <person name="Conor M."/>
            <person name="Antonella G."/>
            <person name="Elisabetta G."/>
            <person name="Giulia F.S."/>
            <person name="Sara T."/>
            <person name="Anna F."/>
            <person name="Clotilde B."/>
            <person name="Roberto B."/>
            <person name="Veronica D.S."/>
            <person name="Fabio R."/>
            <person name="Monica P."/>
            <person name="Olivier J."/>
            <person name="Enrico T."/>
            <person name="Nicola S."/>
        </authorList>
    </citation>
    <scope>NUCLEOTIDE SEQUENCE [LARGE SCALE GENOMIC DNA]</scope>
    <source>
        <strain evidence="3 4">DSM 44616</strain>
    </source>
</reference>
<evidence type="ECO:0000259" key="2">
    <source>
        <dbReference type="Pfam" id="PF13649"/>
    </source>
</evidence>
<comment type="caution">
    <text evidence="3">The sequence shown here is derived from an EMBL/GenBank/DDBJ whole genome shotgun (WGS) entry which is preliminary data.</text>
</comment>
<dbReference type="Pfam" id="PF13649">
    <property type="entry name" value="Methyltransf_25"/>
    <property type="match status" value="1"/>
</dbReference>
<evidence type="ECO:0000313" key="4">
    <source>
        <dbReference type="Proteomes" id="UP000193387"/>
    </source>
</evidence>
<dbReference type="GO" id="GO:0008168">
    <property type="term" value="F:methyltransferase activity"/>
    <property type="evidence" value="ECO:0007669"/>
    <property type="project" value="UniProtKB-KW"/>
</dbReference>
<keyword evidence="4" id="KW-1185">Reference proteome</keyword>
<keyword evidence="1" id="KW-0808">Transferase</keyword>
<gene>
    <name evidence="3" type="ORF">AWC23_20315</name>
</gene>
<name>A0AAJ3NN37_9MYCO</name>
<organism evidence="3 4">
    <name type="scientific">Mycobacterium saskatchewanense</name>
    <dbReference type="NCBI Taxonomy" id="220927"/>
    <lineage>
        <taxon>Bacteria</taxon>
        <taxon>Bacillati</taxon>
        <taxon>Actinomycetota</taxon>
        <taxon>Actinomycetes</taxon>
        <taxon>Mycobacteriales</taxon>
        <taxon>Mycobacteriaceae</taxon>
        <taxon>Mycobacterium</taxon>
        <taxon>Mycobacterium simiae complex</taxon>
    </lineage>
</organism>
<dbReference type="InterPro" id="IPR029063">
    <property type="entry name" value="SAM-dependent_MTases_sf"/>
</dbReference>
<evidence type="ECO:0000256" key="1">
    <source>
        <dbReference type="ARBA" id="ARBA00022679"/>
    </source>
</evidence>